<accession>A0A0C5K9S0</accession>
<evidence type="ECO:0000256" key="7">
    <source>
        <dbReference type="ARBA" id="ARBA00031496"/>
    </source>
</evidence>
<dbReference type="Pfam" id="PF00424">
    <property type="entry name" value="REV"/>
    <property type="match status" value="1"/>
</dbReference>
<sequence length="100" mass="11349">MAGRSGDSDEALLQAVRIIKILYQSNLYPPPKGTRQAGRNERRGWRPSQSQIHWIIKRILGISWGGLADPVLFKLPRMERFILDGGERGEIWGTEGVESY</sequence>
<evidence type="ECO:0000256" key="4">
    <source>
        <dbReference type="ARBA" id="ARBA00022816"/>
    </source>
</evidence>
<comment type="subunit">
    <text evidence="8">Homomultimer; when bound to the RRE. Multimeric assembly is essential for activity.</text>
</comment>
<dbReference type="EMBL" id="KP411835">
    <property type="protein sequence ID" value="AJP61673.1"/>
    <property type="molecule type" value="Genomic_RNA"/>
</dbReference>
<keyword evidence="2 8" id="KW-0813">Transport</keyword>
<evidence type="ECO:0000313" key="9">
    <source>
        <dbReference type="EMBL" id="AJP61673.1"/>
    </source>
</evidence>
<dbReference type="Gene3D" id="6.10.140.630">
    <property type="match status" value="1"/>
</dbReference>
<evidence type="ECO:0000256" key="2">
    <source>
        <dbReference type="ARBA" id="ARBA00022448"/>
    </source>
</evidence>
<keyword evidence="4 8" id="KW-0509">mRNA transport</keyword>
<evidence type="ECO:0000256" key="1">
    <source>
        <dbReference type="ARBA" id="ARBA00020269"/>
    </source>
</evidence>
<gene>
    <name evidence="8 9" type="primary">rev</name>
</gene>
<comment type="subcellular location">
    <subcellularLocation>
        <location evidence="8">Host cytoplasm</location>
    </subcellularLocation>
    <subcellularLocation>
        <location evidence="8">Host nucleus</location>
        <location evidence="8">Host nucleolus</location>
    </subcellularLocation>
</comment>
<keyword evidence="3 8" id="KW-1048">Host nucleus</keyword>
<dbReference type="InterPro" id="IPR000625">
    <property type="entry name" value="REV_protein"/>
</dbReference>
<evidence type="ECO:0000256" key="8">
    <source>
        <dbReference type="RuleBase" id="RU364044"/>
    </source>
</evidence>
<dbReference type="Proteomes" id="UP000106646">
    <property type="component" value="Segment"/>
</dbReference>
<proteinExistence type="predicted"/>
<organismHost>
    <name type="scientific">Homo sapiens</name>
    <name type="common">Human</name>
    <dbReference type="NCBI Taxonomy" id="9606"/>
</organismHost>
<reference evidence="9 10" key="1">
    <citation type="journal article" date="2015" name="J Int AIDS Soc">
        <title>Subtype-independent near full-length HIV-1 genome sequencing and assembly to be used in large molecular epidemiological studies and clinical management.</title>
        <authorList>
            <person name="Grossmann S."/>
            <person name="Nowak P."/>
            <person name="Neogi U."/>
        </authorList>
    </citation>
    <scope>NUCLEOTIDE SEQUENCE [LARGE SCALE GENOMIC DNA]</scope>
    <source>
        <strain evidence="9">SE600311</strain>
    </source>
</reference>
<protein>
    <recommendedName>
        <fullName evidence="1 8">Protein Rev</fullName>
    </recommendedName>
    <alternativeName>
        <fullName evidence="7 8">Regulator of expression of viral proteins</fullName>
    </alternativeName>
</protein>
<evidence type="ECO:0000313" key="10">
    <source>
        <dbReference type="Proteomes" id="UP000106646"/>
    </source>
</evidence>
<organism evidence="9 10">
    <name type="scientific">Human immunodeficiency virus type 1</name>
    <name type="common">HIV-1</name>
    <dbReference type="NCBI Taxonomy" id="11676"/>
    <lineage>
        <taxon>Viruses</taxon>
        <taxon>Riboviria</taxon>
        <taxon>Pararnavirae</taxon>
        <taxon>Artverviricota</taxon>
        <taxon>Revtraviricetes</taxon>
        <taxon>Ortervirales</taxon>
        <taxon>Retroviridae</taxon>
        <taxon>Orthoretrovirinae</taxon>
        <taxon>Lentivirus</taxon>
        <taxon>Lentivirus humimdef1</taxon>
    </lineage>
</organism>
<keyword evidence="6 8" id="KW-1035">Host cytoplasm</keyword>
<dbReference type="GO" id="GO:0030430">
    <property type="term" value="C:host cell cytoplasm"/>
    <property type="evidence" value="ECO:0007669"/>
    <property type="project" value="UniProtKB-SubCell"/>
</dbReference>
<dbReference type="GO" id="GO:0051028">
    <property type="term" value="P:mRNA transport"/>
    <property type="evidence" value="ECO:0007669"/>
    <property type="project" value="UniProtKB-KW"/>
</dbReference>
<dbReference type="GO" id="GO:0044196">
    <property type="term" value="C:host cell nucleolus"/>
    <property type="evidence" value="ECO:0007669"/>
    <property type="project" value="UniProtKB-SubCell"/>
</dbReference>
<dbReference type="GO" id="GO:0003723">
    <property type="term" value="F:RNA binding"/>
    <property type="evidence" value="ECO:0007669"/>
    <property type="project" value="UniProtKB-KW"/>
</dbReference>
<evidence type="ECO:0000256" key="6">
    <source>
        <dbReference type="ARBA" id="ARBA00023200"/>
    </source>
</evidence>
<evidence type="ECO:0000256" key="3">
    <source>
        <dbReference type="ARBA" id="ARBA00022562"/>
    </source>
</evidence>
<keyword evidence="5 8" id="KW-0694">RNA-binding</keyword>
<evidence type="ECO:0000256" key="5">
    <source>
        <dbReference type="ARBA" id="ARBA00022884"/>
    </source>
</evidence>
<comment type="function">
    <text evidence="8">Escorts unspliced or incompletely spliced viral pre-mRNAs (late transcripts) out of the nucleus of infected cells. These pre-mRNAs carry a recognition sequence called Rev responsive element (RRE) located in the env gene, that is not present in fully spliced viral mRNAs (early transcripts). This function is essential since most viral proteins are translated from unspliced or partially spliced pre-mRNAs which cannot exit the nucleus by the pathway used by fully processed cellular mRNAs.</text>
</comment>
<name>A0A0C5K9S0_HV1</name>
<dbReference type="GO" id="GO:0003700">
    <property type="term" value="F:DNA-binding transcription factor activity"/>
    <property type="evidence" value="ECO:0007669"/>
    <property type="project" value="InterPro"/>
</dbReference>